<evidence type="ECO:0000313" key="1">
    <source>
        <dbReference type="EMBL" id="MQT02097.1"/>
    </source>
</evidence>
<name>A0A646KJB2_STRJU</name>
<reference evidence="1 2" key="1">
    <citation type="submission" date="2019-05" db="EMBL/GenBank/DDBJ databases">
        <title>Comparative genomics and metabolomics analyses of clavulanic acid producing Streptomyces species provides insight into specialized metabolism and evolution of beta-lactam biosynthetic gene clusters.</title>
        <authorList>
            <person name="Moore M.A."/>
            <person name="Cruz-Morales P."/>
            <person name="Barona Gomez F."/>
            <person name="Kapil T."/>
        </authorList>
    </citation>
    <scope>NUCLEOTIDE SEQUENCE [LARGE SCALE GENOMIC DNA]</scope>
    <source>
        <strain evidence="1 2">NRRL 5741</strain>
    </source>
</reference>
<organism evidence="1 2">
    <name type="scientific">Streptomyces jumonjinensis</name>
    <dbReference type="NCBI Taxonomy" id="1945"/>
    <lineage>
        <taxon>Bacteria</taxon>
        <taxon>Bacillati</taxon>
        <taxon>Actinomycetota</taxon>
        <taxon>Actinomycetes</taxon>
        <taxon>Kitasatosporales</taxon>
        <taxon>Streptomycetaceae</taxon>
        <taxon>Streptomyces</taxon>
    </lineage>
</organism>
<comment type="caution">
    <text evidence="1">The sequence shown here is derived from an EMBL/GenBank/DDBJ whole genome shotgun (WGS) entry which is preliminary data.</text>
</comment>
<accession>A0A646KJB2</accession>
<proteinExistence type="predicted"/>
<dbReference type="EMBL" id="VCLA01000145">
    <property type="protein sequence ID" value="MQT02097.1"/>
    <property type="molecule type" value="Genomic_DNA"/>
</dbReference>
<protein>
    <submittedName>
        <fullName evidence="1">HD domain-containing protein</fullName>
    </submittedName>
</protein>
<gene>
    <name evidence="1" type="ORF">FF041_18365</name>
</gene>
<sequence>MDAATVTWIEINRPEPANISPTTLPPELSLLIRRSALPVDWLADHRLYDSLHGVRHSMRTAALTALLARFLEWGEEDTAVAVVAAALHDCRRLDDRGDPGHGARSALWATEHAPAVWHHFGIEPTGPRITRAAAAIRLHEVPYDGFGPADLAEYASARAICDLLKAADALDRYRLPKLGWWPDMRHVRVPAFRRFRGIAFDLVLHSEAAHVAGAGSAEAVLGALVEKGVILP</sequence>
<dbReference type="Proteomes" id="UP000419138">
    <property type="component" value="Unassembled WGS sequence"/>
</dbReference>
<dbReference type="OrthoDB" id="3872736at2"/>
<dbReference type="AlphaFoldDB" id="A0A646KJB2"/>
<evidence type="ECO:0000313" key="2">
    <source>
        <dbReference type="Proteomes" id="UP000419138"/>
    </source>
</evidence>
<keyword evidence="2" id="KW-1185">Reference proteome</keyword>
<dbReference type="Gene3D" id="1.10.3210.10">
    <property type="entry name" value="Hypothetical protein af1432"/>
    <property type="match status" value="1"/>
</dbReference>
<dbReference type="SUPFAM" id="SSF109604">
    <property type="entry name" value="HD-domain/PDEase-like"/>
    <property type="match status" value="1"/>
</dbReference>